<dbReference type="Pfam" id="PF07714">
    <property type="entry name" value="PK_Tyr_Ser-Thr"/>
    <property type="match status" value="1"/>
</dbReference>
<dbReference type="InterPro" id="IPR000571">
    <property type="entry name" value="Znf_CCCH"/>
</dbReference>
<evidence type="ECO:0000256" key="4">
    <source>
        <dbReference type="ARBA" id="ARBA00022741"/>
    </source>
</evidence>
<dbReference type="Gene3D" id="1.10.287.3700">
    <property type="match status" value="1"/>
</dbReference>
<dbReference type="GO" id="GO:0008270">
    <property type="term" value="F:zinc ion binding"/>
    <property type="evidence" value="ECO:0007669"/>
    <property type="project" value="UniProtKB-KW"/>
</dbReference>
<keyword evidence="4 7" id="KW-0547">Nucleotide-binding</keyword>
<feature type="region of interest" description="Knob domain" evidence="7">
    <location>
        <begin position="606"/>
        <end position="703"/>
    </location>
</feature>
<gene>
    <name evidence="7" type="primary">PAN3</name>
    <name evidence="11" type="ORF">CPB83DRAFT_858474</name>
</gene>
<dbReference type="PANTHER" id="PTHR12272:SF11">
    <property type="entry name" value="PAN2-PAN3 DEADENYLATION COMPLEX SUBUNIT PAN3"/>
    <property type="match status" value="1"/>
</dbReference>
<feature type="domain" description="C3H1-type" evidence="10">
    <location>
        <begin position="34"/>
        <end position="63"/>
    </location>
</feature>
<evidence type="ECO:0000313" key="12">
    <source>
        <dbReference type="Proteomes" id="UP000807306"/>
    </source>
</evidence>
<evidence type="ECO:0000256" key="9">
    <source>
        <dbReference type="SAM" id="MobiDB-lite"/>
    </source>
</evidence>
<dbReference type="SUPFAM" id="SSF56112">
    <property type="entry name" value="Protein kinase-like (PK-like)"/>
    <property type="match status" value="1"/>
</dbReference>
<dbReference type="InterPro" id="IPR041332">
    <property type="entry name" value="Pan3_CK"/>
</dbReference>
<dbReference type="Pfam" id="PF18101">
    <property type="entry name" value="Pan3_CK"/>
    <property type="match status" value="1"/>
</dbReference>
<dbReference type="OrthoDB" id="204958at2759"/>
<comment type="subcellular location">
    <subcellularLocation>
        <location evidence="1 7">Cytoplasm</location>
    </subcellularLocation>
</comment>
<evidence type="ECO:0000256" key="3">
    <source>
        <dbReference type="ARBA" id="ARBA00022664"/>
    </source>
</evidence>
<feature type="coiled-coil region" evidence="7">
    <location>
        <begin position="567"/>
        <end position="605"/>
    </location>
</feature>
<dbReference type="Proteomes" id="UP000807306">
    <property type="component" value="Unassembled WGS sequence"/>
</dbReference>
<evidence type="ECO:0000256" key="8">
    <source>
        <dbReference type="PROSITE-ProRule" id="PRU00723"/>
    </source>
</evidence>
<dbReference type="EMBL" id="MU157876">
    <property type="protein sequence ID" value="KAF9525995.1"/>
    <property type="molecule type" value="Genomic_DNA"/>
</dbReference>
<proteinExistence type="inferred from homology"/>
<comment type="caution">
    <text evidence="11">The sequence shown here is derived from an EMBL/GenBank/DDBJ whole genome shotgun (WGS) entry which is preliminary data.</text>
</comment>
<reference evidence="11" key="1">
    <citation type="submission" date="2020-11" db="EMBL/GenBank/DDBJ databases">
        <authorList>
            <consortium name="DOE Joint Genome Institute"/>
            <person name="Ahrendt S."/>
            <person name="Riley R."/>
            <person name="Andreopoulos W."/>
            <person name="Labutti K."/>
            <person name="Pangilinan J."/>
            <person name="Ruiz-Duenas F.J."/>
            <person name="Barrasa J.M."/>
            <person name="Sanchez-Garcia M."/>
            <person name="Camarero S."/>
            <person name="Miyauchi S."/>
            <person name="Serrano A."/>
            <person name="Linde D."/>
            <person name="Babiker R."/>
            <person name="Drula E."/>
            <person name="Ayuso-Fernandez I."/>
            <person name="Pacheco R."/>
            <person name="Padilla G."/>
            <person name="Ferreira P."/>
            <person name="Barriuso J."/>
            <person name="Kellner H."/>
            <person name="Castanera R."/>
            <person name="Alfaro M."/>
            <person name="Ramirez L."/>
            <person name="Pisabarro A.G."/>
            <person name="Kuo A."/>
            <person name="Tritt A."/>
            <person name="Lipzen A."/>
            <person name="He G."/>
            <person name="Yan M."/>
            <person name="Ng V."/>
            <person name="Cullen D."/>
            <person name="Martin F."/>
            <person name="Rosso M.-N."/>
            <person name="Henrissat B."/>
            <person name="Hibbett D."/>
            <person name="Martinez A.T."/>
            <person name="Grigoriev I.V."/>
        </authorList>
    </citation>
    <scope>NUCLEOTIDE SEQUENCE</scope>
    <source>
        <strain evidence="11">CBS 506.95</strain>
    </source>
</reference>
<comment type="domain">
    <text evidence="7">The pseudokinase domain, the coiled-coil (CC), and C-terminal knob domain (CK) form a structural unit (PKC) that forms an extensive high-affinity interaction surface for PAN2.</text>
</comment>
<keyword evidence="12" id="KW-1185">Reference proteome</keyword>
<dbReference type="GO" id="GO:0008143">
    <property type="term" value="F:poly(A) binding"/>
    <property type="evidence" value="ECO:0007669"/>
    <property type="project" value="TreeGrafter"/>
</dbReference>
<evidence type="ECO:0000259" key="10">
    <source>
        <dbReference type="PROSITE" id="PS50103"/>
    </source>
</evidence>
<feature type="zinc finger region" description="C3H1-type" evidence="8">
    <location>
        <begin position="34"/>
        <end position="63"/>
    </location>
</feature>
<name>A0A9P6JMT1_9AGAR</name>
<dbReference type="InterPro" id="IPR030844">
    <property type="entry name" value="PAN3"/>
</dbReference>
<dbReference type="GO" id="GO:0004672">
    <property type="term" value="F:protein kinase activity"/>
    <property type="evidence" value="ECO:0007669"/>
    <property type="project" value="InterPro"/>
</dbReference>
<dbReference type="GO" id="GO:0031251">
    <property type="term" value="C:PAN complex"/>
    <property type="evidence" value="ECO:0007669"/>
    <property type="project" value="UniProtKB-UniRule"/>
</dbReference>
<dbReference type="Pfam" id="PF25586">
    <property type="entry name" value="zf-CCCH_PAN3"/>
    <property type="match status" value="1"/>
</dbReference>
<evidence type="ECO:0000313" key="11">
    <source>
        <dbReference type="EMBL" id="KAF9525995.1"/>
    </source>
</evidence>
<comment type="caution">
    <text evidence="7">Lacks conserved residue(s) required for the propagation of feature annotation.</text>
</comment>
<keyword evidence="6 7" id="KW-0175">Coiled coil</keyword>
<evidence type="ECO:0000256" key="7">
    <source>
        <dbReference type="HAMAP-Rule" id="MF_03181"/>
    </source>
</evidence>
<keyword evidence="3 7" id="KW-0507">mRNA processing</keyword>
<dbReference type="HAMAP" id="MF_03181">
    <property type="entry name" value="PAN3"/>
    <property type="match status" value="1"/>
</dbReference>
<comment type="function">
    <text evidence="7">Regulatory subunit of the poly(A)-nuclease (PAN) deadenylation complex, one of two cytoplasmic mRNA deadenylases involved in mRNA turnover. PAN specifically shortens poly(A) tails of RNA and the activity is stimulated by poly(A)-binding protein PAB1. PAN deadenylation is followed by rapid degradation of the shortened mRNA tails by the CCR4-NOT complex. Deadenylated mRNAs are then degraded by two alternative mechanisms, namely exosome-mediated 3'-5' exonucleolytic degradation, or deadenlyation-dependent mRNA decaping and subsequent 5'-3' exonucleolytic degradation by XRN1. May also be involved in post-transcriptional maturation of mRNA poly(A) tails. PAN3 acts as a positive regulator for PAN activity, recruiting the catalytic subunit PAN2 to mRNA via its interaction with RNA and with PAB1.</text>
</comment>
<dbReference type="InterPro" id="IPR001245">
    <property type="entry name" value="Ser-Thr/Tyr_kinase_cat_dom"/>
</dbReference>
<keyword evidence="8" id="KW-0863">Zinc-finger</keyword>
<organism evidence="11 12">
    <name type="scientific">Crepidotus variabilis</name>
    <dbReference type="NCBI Taxonomy" id="179855"/>
    <lineage>
        <taxon>Eukaryota</taxon>
        <taxon>Fungi</taxon>
        <taxon>Dikarya</taxon>
        <taxon>Basidiomycota</taxon>
        <taxon>Agaricomycotina</taxon>
        <taxon>Agaricomycetes</taxon>
        <taxon>Agaricomycetidae</taxon>
        <taxon>Agaricales</taxon>
        <taxon>Agaricineae</taxon>
        <taxon>Crepidotaceae</taxon>
        <taxon>Crepidotus</taxon>
    </lineage>
</organism>
<dbReference type="Gene3D" id="1.20.5.5160">
    <property type="match status" value="1"/>
</dbReference>
<keyword evidence="8" id="KW-0479">Metal-binding</keyword>
<feature type="binding site" evidence="7">
    <location>
        <position position="341"/>
    </location>
    <ligand>
        <name>ATP</name>
        <dbReference type="ChEBI" id="CHEBI:30616"/>
    </ligand>
</feature>
<dbReference type="PROSITE" id="PS50103">
    <property type="entry name" value="ZF_C3H1"/>
    <property type="match status" value="1"/>
</dbReference>
<comment type="domain">
    <text evidence="7">Contains a pseudokinase domain. The protein kinase domain is predicted to be catalytically inactive because some of the residues important for catalytic activity are substituted and it lacks the equivalent of the binding site for a peptide substrate. However, it has retained an ATP-binding site and ATP-binding is required for mRNA degradation, stimulating the activity of the PAN2 nuclease in vitro. The nucleotide-binding site is juxtaposed to the RNase active site of PAN2 in the complex and may actually bind nucleosides of a poly(A) RNA rather than ATP, feeding the poly(A)-tail to the active site of the deadenylase and thus increasing the efficiency with which this distributive enzyme degrades oligo(A) RNAs.</text>
</comment>
<dbReference type="AlphaFoldDB" id="A0A9P6JMT1"/>
<dbReference type="GO" id="GO:0006397">
    <property type="term" value="P:mRNA processing"/>
    <property type="evidence" value="ECO:0007669"/>
    <property type="project" value="UniProtKB-KW"/>
</dbReference>
<protein>
    <recommendedName>
        <fullName evidence="7">PAN2-PAN3 deadenylation complex subunit PAN3</fullName>
    </recommendedName>
    <alternativeName>
        <fullName evidence="7">PAB1P-dependent poly(A)-specific ribonuclease</fullName>
    </alternativeName>
    <alternativeName>
        <fullName evidence="7">Poly(A)-nuclease deadenylation complex subunit 3</fullName>
        <shortName evidence="7">PAN deadenylation complex subunit 3</shortName>
    </alternativeName>
</protein>
<dbReference type="FunFam" id="1.10.287.3700:FF:000001">
    <property type="entry name" value="PAN2-PAN3 deadenylation complex subunit PAN3"/>
    <property type="match status" value="1"/>
</dbReference>
<dbReference type="GO" id="GO:0000289">
    <property type="term" value="P:nuclear-transcribed mRNA poly(A) tail shortening"/>
    <property type="evidence" value="ECO:0007669"/>
    <property type="project" value="UniProtKB-UniRule"/>
</dbReference>
<dbReference type="InterPro" id="IPR011009">
    <property type="entry name" value="Kinase-like_dom_sf"/>
</dbReference>
<comment type="subunit">
    <text evidence="7">Homodimer. Forms a heterotrimer with a catalytic subunit PAN2 to form the poly(A)-nuclease (PAN) deadenylation complex. Interacts (via PAM-2 motif) with poly(A)-binding protein PAB1 (via PABC domain), conferring substrate specificity of the enzyme complex.</text>
</comment>
<sequence length="703" mass="79099">MSFFAKPHSSAVKIVKPTSTTEDVKPPPTPPRKDSERRQCRNVVIYGHCKFQGKGCIYAHPPTFEEAPAAVTTNTSPTLTAAAPAFTPSTPIKVKASIDRSDSPAMVASMSPPATITPQALNAAVFVPRTNPPLESSPQHDISTPIQINHPDDVFTESVQTQDQQVEHAYENGHHERHQQNYSGGYSSEYDNYDYQATTEAMQGMELADSGYFDPTQSGYSHGYDTDPMEESYYGHASVFVRQPLNYLLYTPSMPTELVQNTISSHFVPSSSDLRQTLQEKSENIHGAASIASVGLPEELQGYHTIVPLESTLGERKKFGNWHSTVYRAFRAVDGVPHTLRRVEDYRMMHQAAFGPIETWSQIQHPNIVPIREAFTTKAFGDHSLVVSFAYYPNAKTLLDTHIKQKPPTTSSFQQGTPAFYQNRHHRHQQPNLQHIPEKTLWSYIIQIASAIKKVHDRGLAVRVIDASKILVVGQNRVRIGSCGIYDVLFYDNQQEISYLQQEDMVMLGRLMVVLCTGNASITSQSQMQKALDTIKRGYSLEVQSLVMFLCSKMQKTIDQVLDLIKGRILIEQEEALSAVDHLEGELMGELENARLFRLSTKLMFICERPEFARDVRWSDTGDRYIIKLFRDYVFHQVDEHGNPLLDLTHVLTCLNKLDAGTDEKVMLVARDEQSCLVVSYKEIKACIAGAFDELWRARQGGR</sequence>
<evidence type="ECO:0000256" key="5">
    <source>
        <dbReference type="ARBA" id="ARBA00022840"/>
    </source>
</evidence>
<dbReference type="GO" id="GO:0000932">
    <property type="term" value="C:P-body"/>
    <property type="evidence" value="ECO:0007669"/>
    <property type="project" value="TreeGrafter"/>
</dbReference>
<dbReference type="GO" id="GO:0005524">
    <property type="term" value="F:ATP binding"/>
    <property type="evidence" value="ECO:0007669"/>
    <property type="project" value="UniProtKB-UniRule"/>
</dbReference>
<comment type="domain">
    <text evidence="7">The N-terminal zinc finger binds to poly(A) RNA.</text>
</comment>
<evidence type="ECO:0000256" key="2">
    <source>
        <dbReference type="ARBA" id="ARBA00022490"/>
    </source>
</evidence>
<feature type="binding site" evidence="7">
    <location>
        <begin position="468"/>
        <end position="469"/>
    </location>
    <ligand>
        <name>ATP</name>
        <dbReference type="ChEBI" id="CHEBI:30616"/>
    </ligand>
</feature>
<evidence type="ECO:0000256" key="6">
    <source>
        <dbReference type="ARBA" id="ARBA00023054"/>
    </source>
</evidence>
<dbReference type="Gene3D" id="6.10.250.3160">
    <property type="match status" value="1"/>
</dbReference>
<comment type="similarity">
    <text evidence="7">Belongs to the protein kinase superfamily. PAN3 family.</text>
</comment>
<evidence type="ECO:0000256" key="1">
    <source>
        <dbReference type="ARBA" id="ARBA00004496"/>
    </source>
</evidence>
<keyword evidence="5 7" id="KW-0067">ATP-binding</keyword>
<dbReference type="Gene3D" id="1.10.510.10">
    <property type="entry name" value="Transferase(Phosphotransferase) domain 1"/>
    <property type="match status" value="1"/>
</dbReference>
<dbReference type="PANTHER" id="PTHR12272">
    <property type="entry name" value="DEADENYLATION COMPLEX SUBUNIT PAN3"/>
    <property type="match status" value="1"/>
</dbReference>
<keyword evidence="2 7" id="KW-0963">Cytoplasm</keyword>
<feature type="region of interest" description="Disordered" evidence="9">
    <location>
        <begin position="1"/>
        <end position="37"/>
    </location>
</feature>
<keyword evidence="8" id="KW-0862">Zinc</keyword>
<accession>A0A9P6JMT1</accession>